<keyword evidence="3" id="KW-0472">Membrane</keyword>
<evidence type="ECO:0000256" key="1">
    <source>
        <dbReference type="ARBA" id="ARBA00022729"/>
    </source>
</evidence>
<organism evidence="4">
    <name type="scientific">Chromera velia CCMP2878</name>
    <dbReference type="NCBI Taxonomy" id="1169474"/>
    <lineage>
        <taxon>Eukaryota</taxon>
        <taxon>Sar</taxon>
        <taxon>Alveolata</taxon>
        <taxon>Colpodellida</taxon>
        <taxon>Chromeraceae</taxon>
        <taxon>Chromera</taxon>
    </lineage>
</organism>
<accession>A0A0G4IBW5</accession>
<dbReference type="InterPro" id="IPR013517">
    <property type="entry name" value="FG-GAP"/>
</dbReference>
<dbReference type="AlphaFoldDB" id="A0A0G4IBW5"/>
<feature type="compositionally biased region" description="Basic and acidic residues" evidence="2">
    <location>
        <begin position="462"/>
        <end position="474"/>
    </location>
</feature>
<evidence type="ECO:0000256" key="2">
    <source>
        <dbReference type="SAM" id="MobiDB-lite"/>
    </source>
</evidence>
<feature type="region of interest" description="Disordered" evidence="2">
    <location>
        <begin position="412"/>
        <end position="474"/>
    </location>
</feature>
<dbReference type="EMBL" id="CDMZ01005806">
    <property type="protein sequence ID" value="CEM54664.1"/>
    <property type="molecule type" value="Genomic_DNA"/>
</dbReference>
<dbReference type="SUPFAM" id="SSF50965">
    <property type="entry name" value="Galactose oxidase, central domain"/>
    <property type="match status" value="1"/>
</dbReference>
<dbReference type="Gene3D" id="2.130.10.130">
    <property type="entry name" value="Integrin alpha, N-terminal"/>
    <property type="match status" value="3"/>
</dbReference>
<gene>
    <name evidence="4" type="ORF">Cvel_12957</name>
</gene>
<sequence>MAVGAPLNDASGSGQTNAGHVRVWVHLSKEGKPEWVQKGQDIDGQKEGDQSGYAVSLSSDGDTVAIGAPYNDHNGIDAGNVRVWWYTGAGSRWVQKGHDIEGEAAGDNSGYSVSLSADGNTVAVGAFGNDGNGISSGHVRVWTYIRGVWTQRGGDINGEAAGDRSGWSVSLSADGDTVAIGAPYNDDGGISAGSVRVWMYAGGTWTQKGGDIDGEAVADFSGWSISLSADGKTVAVGAMGNDGGGSESGHVRVWTFEDGGTWKQKGGDLDGEASEDQSGFSVALSSDGNTVAVGAVGNDGNGIRSGHVRVSTFSEGDWESEEEDIEGEGAEDLSGFAVALSGDGDTVAVGSPATSSGHVRVFHSNRKGVRVEEWVIPVSLVLFAVLVTALVVLFWYCERNRKRKAANLVSAAETQTEEQAVEGKPGQDLDLQNEPDRNITVIVPQESEEVHNFSERPVSAPDQERSVKDLEKGN</sequence>
<dbReference type="InterPro" id="IPR011043">
    <property type="entry name" value="Gal_Oxase/kelch_b-propeller"/>
</dbReference>
<dbReference type="PANTHER" id="PTHR36220:SF1">
    <property type="entry name" value="GAMMA TUBULIN COMPLEX COMPONENT C-TERMINAL DOMAIN-CONTAINING PROTEIN"/>
    <property type="match status" value="1"/>
</dbReference>
<dbReference type="InterPro" id="IPR028994">
    <property type="entry name" value="Integrin_alpha_N"/>
</dbReference>
<dbReference type="PANTHER" id="PTHR36220">
    <property type="entry name" value="UNNAMED PRODUCT"/>
    <property type="match status" value="1"/>
</dbReference>
<name>A0A0G4IBW5_9ALVE</name>
<keyword evidence="3" id="KW-0812">Transmembrane</keyword>
<keyword evidence="1" id="KW-0732">Signal</keyword>
<protein>
    <submittedName>
        <fullName evidence="4">Uncharacterized protein</fullName>
    </submittedName>
</protein>
<dbReference type="PhylomeDB" id="A0A0G4IBW5"/>
<evidence type="ECO:0000256" key="3">
    <source>
        <dbReference type="SAM" id="Phobius"/>
    </source>
</evidence>
<dbReference type="Pfam" id="PF14312">
    <property type="entry name" value="FG-GAP_2"/>
    <property type="match status" value="3"/>
</dbReference>
<reference evidence="4" key="1">
    <citation type="submission" date="2014-11" db="EMBL/GenBank/DDBJ databases">
        <authorList>
            <person name="Otto D Thomas"/>
            <person name="Naeem Raeece"/>
        </authorList>
    </citation>
    <scope>NUCLEOTIDE SEQUENCE</scope>
</reference>
<proteinExistence type="predicted"/>
<feature type="transmembrane region" description="Helical" evidence="3">
    <location>
        <begin position="374"/>
        <end position="396"/>
    </location>
</feature>
<dbReference type="VEuPathDB" id="CryptoDB:Cvel_12957"/>
<evidence type="ECO:0000313" key="4">
    <source>
        <dbReference type="EMBL" id="CEM54664.1"/>
    </source>
</evidence>
<keyword evidence="3" id="KW-1133">Transmembrane helix</keyword>